<keyword evidence="2" id="KW-1185">Reference proteome</keyword>
<evidence type="ECO:0000313" key="1">
    <source>
        <dbReference type="EMBL" id="GBN77328.1"/>
    </source>
</evidence>
<accession>A0A4Y2RNR7</accession>
<protein>
    <submittedName>
        <fullName evidence="1">Uncharacterized protein</fullName>
    </submittedName>
</protein>
<reference evidence="1 2" key="1">
    <citation type="journal article" date="2019" name="Sci. Rep.">
        <title>Orb-weaving spider Araneus ventricosus genome elucidates the spidroin gene catalogue.</title>
        <authorList>
            <person name="Kono N."/>
            <person name="Nakamura H."/>
            <person name="Ohtoshi R."/>
            <person name="Moran D.A.P."/>
            <person name="Shinohara A."/>
            <person name="Yoshida Y."/>
            <person name="Fujiwara M."/>
            <person name="Mori M."/>
            <person name="Tomita M."/>
            <person name="Arakawa K."/>
        </authorList>
    </citation>
    <scope>NUCLEOTIDE SEQUENCE [LARGE SCALE GENOMIC DNA]</scope>
</reference>
<evidence type="ECO:0000313" key="2">
    <source>
        <dbReference type="Proteomes" id="UP000499080"/>
    </source>
</evidence>
<dbReference type="AlphaFoldDB" id="A0A4Y2RNR7"/>
<comment type="caution">
    <text evidence="1">The sequence shown here is derived from an EMBL/GenBank/DDBJ whole genome shotgun (WGS) entry which is preliminary data.</text>
</comment>
<dbReference type="Proteomes" id="UP000499080">
    <property type="component" value="Unassembled WGS sequence"/>
</dbReference>
<proteinExistence type="predicted"/>
<sequence length="142" mass="15843">MGGKKTSLGPNGMEWTSDELPPLKNGILIPGAEVWSGVLLSHILIHRLSFSGGSGLFYISFLKRKLSHEFPDPAASEAADVFHKLKIFAQHPLEMPQASYAQSVFSQMQQTSRAQETNIKLTAHPKKIFSHRQTVFLLETKR</sequence>
<gene>
    <name evidence="1" type="ORF">AVEN_215416_1</name>
</gene>
<dbReference type="EMBL" id="BGPR01017802">
    <property type="protein sequence ID" value="GBN77328.1"/>
    <property type="molecule type" value="Genomic_DNA"/>
</dbReference>
<name>A0A4Y2RNR7_ARAVE</name>
<organism evidence="1 2">
    <name type="scientific">Araneus ventricosus</name>
    <name type="common">Orbweaver spider</name>
    <name type="synonym">Epeira ventricosa</name>
    <dbReference type="NCBI Taxonomy" id="182803"/>
    <lineage>
        <taxon>Eukaryota</taxon>
        <taxon>Metazoa</taxon>
        <taxon>Ecdysozoa</taxon>
        <taxon>Arthropoda</taxon>
        <taxon>Chelicerata</taxon>
        <taxon>Arachnida</taxon>
        <taxon>Araneae</taxon>
        <taxon>Araneomorphae</taxon>
        <taxon>Entelegynae</taxon>
        <taxon>Araneoidea</taxon>
        <taxon>Araneidae</taxon>
        <taxon>Araneus</taxon>
    </lineage>
</organism>